<dbReference type="GO" id="GO:0016614">
    <property type="term" value="F:oxidoreductase activity, acting on CH-OH group of donors"/>
    <property type="evidence" value="ECO:0007669"/>
    <property type="project" value="InterPro"/>
</dbReference>
<protein>
    <submittedName>
        <fullName evidence="9">GMC family oxidoreductase N-terminal domain-containing protein</fullName>
    </submittedName>
</protein>
<dbReference type="AlphaFoldDB" id="A0A8J6U3I8"/>
<dbReference type="SUPFAM" id="SSF54373">
    <property type="entry name" value="FAD-linked reductases, C-terminal domain"/>
    <property type="match status" value="1"/>
</dbReference>
<comment type="cofactor">
    <cofactor evidence="1 5">
        <name>FAD</name>
        <dbReference type="ChEBI" id="CHEBI:57692"/>
    </cofactor>
</comment>
<dbReference type="PROSITE" id="PS00623">
    <property type="entry name" value="GMC_OXRED_1"/>
    <property type="match status" value="1"/>
</dbReference>
<feature type="domain" description="Glucose-methanol-choline oxidoreductase N-terminal" evidence="7">
    <location>
        <begin position="98"/>
        <end position="121"/>
    </location>
</feature>
<gene>
    <name evidence="9" type="ORF">ICI42_19225</name>
</gene>
<accession>A0A8J6U3I8</accession>
<dbReference type="Proteomes" id="UP000643405">
    <property type="component" value="Unassembled WGS sequence"/>
</dbReference>
<dbReference type="InterPro" id="IPR000172">
    <property type="entry name" value="GMC_OxRdtase_N"/>
</dbReference>
<dbReference type="InterPro" id="IPR007867">
    <property type="entry name" value="GMC_OxRtase_C"/>
</dbReference>
<feature type="domain" description="Glucose-methanol-choline oxidoreductase N-terminal" evidence="8">
    <location>
        <begin position="267"/>
        <end position="281"/>
    </location>
</feature>
<evidence type="ECO:0000313" key="9">
    <source>
        <dbReference type="EMBL" id="MBD0416788.1"/>
    </source>
</evidence>
<feature type="binding site" evidence="5">
    <location>
        <position position="104"/>
    </location>
    <ligand>
        <name>FAD</name>
        <dbReference type="ChEBI" id="CHEBI:57692"/>
    </ligand>
</feature>
<comment type="caution">
    <text evidence="9">The sequence shown here is derived from an EMBL/GenBank/DDBJ whole genome shotgun (WGS) entry which is preliminary data.</text>
</comment>
<evidence type="ECO:0000259" key="7">
    <source>
        <dbReference type="PROSITE" id="PS00623"/>
    </source>
</evidence>
<feature type="binding site" evidence="5">
    <location>
        <position position="100"/>
    </location>
    <ligand>
        <name>FAD</name>
        <dbReference type="ChEBI" id="CHEBI:57692"/>
    </ligand>
</feature>
<dbReference type="SUPFAM" id="SSF51905">
    <property type="entry name" value="FAD/NAD(P)-binding domain"/>
    <property type="match status" value="1"/>
</dbReference>
<evidence type="ECO:0000313" key="10">
    <source>
        <dbReference type="Proteomes" id="UP000643405"/>
    </source>
</evidence>
<dbReference type="InterPro" id="IPR012132">
    <property type="entry name" value="GMC_OxRdtase"/>
</dbReference>
<evidence type="ECO:0000256" key="1">
    <source>
        <dbReference type="ARBA" id="ARBA00001974"/>
    </source>
</evidence>
<dbReference type="PANTHER" id="PTHR11552">
    <property type="entry name" value="GLUCOSE-METHANOL-CHOLINE GMC OXIDOREDUCTASE"/>
    <property type="match status" value="1"/>
</dbReference>
<dbReference type="Pfam" id="PF05199">
    <property type="entry name" value="GMC_oxred_C"/>
    <property type="match status" value="1"/>
</dbReference>
<dbReference type="GO" id="GO:0050660">
    <property type="term" value="F:flavin adenine dinucleotide binding"/>
    <property type="evidence" value="ECO:0007669"/>
    <property type="project" value="InterPro"/>
</dbReference>
<organism evidence="9 10">
    <name type="scientific">Oryzicola mucosus</name>
    <dbReference type="NCBI Taxonomy" id="2767425"/>
    <lineage>
        <taxon>Bacteria</taxon>
        <taxon>Pseudomonadati</taxon>
        <taxon>Pseudomonadota</taxon>
        <taxon>Alphaproteobacteria</taxon>
        <taxon>Hyphomicrobiales</taxon>
        <taxon>Phyllobacteriaceae</taxon>
        <taxon>Oryzicola</taxon>
    </lineage>
</organism>
<sequence>MTETSATTPPPGMPSPANTIESDYVVVGAGSSGAIVAARLAQAGHRVVLLEAGPRDRNPWIHIPLGFGKLFDNPGIIWPHNVHGRLGLEGRVTPQPRGRVLGGTSSINGMTYVRGAPEIYDAWAENGCSGWSYDDVLPYFRKAESNVRGEDAAHGGTGPIRISDPECHPLMTAFVDAASTLGFSRNPDFNSGQQDGVGYFQFSYSNGRRSSSATAYLSSSKPNLRIVTDALCDRILFDRKRATTVSSVIKGERRFFRACAEIILSAGSFGTPQLLQLSGVGPGALLSSLGIETIVDLQEVGENYQDHFESRVVMECSKKITINDSYNSIARRLAMGARYILKRSGPMAGAGTMGGGFFRLNPNSSFPDCQINFGAWSTSRGLGDEKAPLLDPFSAFRLTVVDLTPEARGTVKITSPSIHQLPHISAPFLETDRDREAIVRAMKLARSLAATSPLKNISLREVVPGPAFEGDEELLNYARKFGRPNFHAVGTCRMGSDPRAVVDPFLRVSGIDGLRIADGSIIPLIPNGNTNAACTMIGEKAAALIAQ</sequence>
<dbReference type="Gene3D" id="3.30.560.10">
    <property type="entry name" value="Glucose Oxidase, domain 3"/>
    <property type="match status" value="1"/>
</dbReference>
<dbReference type="PANTHER" id="PTHR11552:SF147">
    <property type="entry name" value="CHOLINE DEHYDROGENASE, MITOCHONDRIAL"/>
    <property type="match status" value="1"/>
</dbReference>
<dbReference type="Gene3D" id="3.50.50.60">
    <property type="entry name" value="FAD/NAD(P)-binding domain"/>
    <property type="match status" value="1"/>
</dbReference>
<evidence type="ECO:0000256" key="4">
    <source>
        <dbReference type="ARBA" id="ARBA00022827"/>
    </source>
</evidence>
<dbReference type="PIRSF" id="PIRSF000137">
    <property type="entry name" value="Alcohol_oxidase"/>
    <property type="match status" value="1"/>
</dbReference>
<comment type="similarity">
    <text evidence="2 6">Belongs to the GMC oxidoreductase family.</text>
</comment>
<dbReference type="Pfam" id="PF00732">
    <property type="entry name" value="GMC_oxred_N"/>
    <property type="match status" value="1"/>
</dbReference>
<keyword evidence="10" id="KW-1185">Reference proteome</keyword>
<dbReference type="EMBL" id="JACVVX010000007">
    <property type="protein sequence ID" value="MBD0416788.1"/>
    <property type="molecule type" value="Genomic_DNA"/>
</dbReference>
<evidence type="ECO:0000256" key="3">
    <source>
        <dbReference type="ARBA" id="ARBA00022630"/>
    </source>
</evidence>
<dbReference type="PROSITE" id="PS00624">
    <property type="entry name" value="GMC_OXRED_2"/>
    <property type="match status" value="1"/>
</dbReference>
<evidence type="ECO:0000256" key="2">
    <source>
        <dbReference type="ARBA" id="ARBA00010790"/>
    </source>
</evidence>
<keyword evidence="4 5" id="KW-0274">FAD</keyword>
<dbReference type="InterPro" id="IPR036188">
    <property type="entry name" value="FAD/NAD-bd_sf"/>
</dbReference>
<evidence type="ECO:0000259" key="8">
    <source>
        <dbReference type="PROSITE" id="PS00624"/>
    </source>
</evidence>
<evidence type="ECO:0000256" key="5">
    <source>
        <dbReference type="PIRSR" id="PIRSR000137-2"/>
    </source>
</evidence>
<proteinExistence type="inferred from homology"/>
<evidence type="ECO:0000256" key="6">
    <source>
        <dbReference type="RuleBase" id="RU003968"/>
    </source>
</evidence>
<feature type="binding site" evidence="5">
    <location>
        <position position="519"/>
    </location>
    <ligand>
        <name>FAD</name>
        <dbReference type="ChEBI" id="CHEBI:57692"/>
    </ligand>
</feature>
<keyword evidence="3 6" id="KW-0285">Flavoprotein</keyword>
<name>A0A8J6U3I8_9HYPH</name>
<reference evidence="9" key="1">
    <citation type="submission" date="2020-09" db="EMBL/GenBank/DDBJ databases">
        <title>Genome seq and assembly of Tianweitania sp.</title>
        <authorList>
            <person name="Chhetri G."/>
        </authorList>
    </citation>
    <scope>NUCLEOTIDE SEQUENCE</scope>
    <source>
        <strain evidence="9">Rool2</strain>
    </source>
</reference>
<dbReference type="RefSeq" id="WP_188166228.1">
    <property type="nucleotide sequence ID" value="NZ_JACVVX010000007.1"/>
</dbReference>